<dbReference type="GO" id="GO:0004735">
    <property type="term" value="F:pyrroline-5-carboxylate reductase activity"/>
    <property type="evidence" value="ECO:0007669"/>
    <property type="project" value="UniProtKB-UniRule"/>
</dbReference>
<evidence type="ECO:0000256" key="6">
    <source>
        <dbReference type="HAMAP-Rule" id="MF_01925"/>
    </source>
</evidence>
<comment type="similarity">
    <text evidence="1 6 9">Belongs to the pyrroline-5-carboxylate reductase family.</text>
</comment>
<dbReference type="PANTHER" id="PTHR11645:SF0">
    <property type="entry name" value="PYRROLINE-5-CARBOXYLATE REDUCTASE 3"/>
    <property type="match status" value="1"/>
</dbReference>
<keyword evidence="4 6" id="KW-0560">Oxidoreductase</keyword>
<feature type="domain" description="Pyrroline-5-carboxylate reductase catalytic N-terminal" evidence="11">
    <location>
        <begin position="8"/>
        <end position="102"/>
    </location>
</feature>
<evidence type="ECO:0000256" key="7">
    <source>
        <dbReference type="NCBIfam" id="TIGR00112"/>
    </source>
</evidence>
<sequence>MTGLDIAVALIGAGKMAECLIAGWVDAGFDPQALAVTNRRNDQRLAELAARYGVRAERDKGAVLAGAQVVLMAVKPADMAVALEQVAPYLDPGAVVVSVAAGIRLEDMARRLPGRRHLVRAMPNTASRLRQSVTALCAAPGCSEEAFARVRRLFDLVGATVEVDESAFDAVTALSGSGPAYVYLLVEAMLTAAHELGLPAEVARQLAVWTVVGAGSMLRDTGLPPEELRRQVTSPNGTTAAALAVLEEMAVPDAVRRAVHRAAARSAELAALIAAAGPAAAIDAAASFAGAAARHPGHPEDPGHAGHAGKTAVRDR</sequence>
<proteinExistence type="inferred from homology"/>
<feature type="domain" description="Pyrroline-5-carboxylate reductase dimerisation" evidence="12">
    <location>
        <begin position="165"/>
        <end position="269"/>
    </location>
</feature>
<dbReference type="Gene3D" id="3.40.50.720">
    <property type="entry name" value="NAD(P)-binding Rossmann-like Domain"/>
    <property type="match status" value="1"/>
</dbReference>
<dbReference type="Gene3D" id="1.10.3730.10">
    <property type="entry name" value="ProC C-terminal domain-like"/>
    <property type="match status" value="1"/>
</dbReference>
<dbReference type="SUPFAM" id="SSF48179">
    <property type="entry name" value="6-phosphogluconate dehydrogenase C-terminal domain-like"/>
    <property type="match status" value="1"/>
</dbReference>
<comment type="caution">
    <text evidence="13">The sequence shown here is derived from an EMBL/GenBank/DDBJ whole genome shotgun (WGS) entry which is preliminary data.</text>
</comment>
<feature type="binding site" evidence="8">
    <location>
        <begin position="73"/>
        <end position="76"/>
    </location>
    <ligand>
        <name>NADP(+)</name>
        <dbReference type="ChEBI" id="CHEBI:58349"/>
    </ligand>
</feature>
<dbReference type="NCBIfam" id="TIGR00112">
    <property type="entry name" value="proC"/>
    <property type="match status" value="1"/>
</dbReference>
<dbReference type="HAMAP" id="MF_01925">
    <property type="entry name" value="P5C_reductase"/>
    <property type="match status" value="1"/>
</dbReference>
<dbReference type="OrthoDB" id="9805754at2"/>
<evidence type="ECO:0000256" key="2">
    <source>
        <dbReference type="ARBA" id="ARBA00022650"/>
    </source>
</evidence>
<keyword evidence="6" id="KW-0963">Cytoplasm</keyword>
<evidence type="ECO:0000256" key="9">
    <source>
        <dbReference type="RuleBase" id="RU003903"/>
    </source>
</evidence>
<dbReference type="InterPro" id="IPR036291">
    <property type="entry name" value="NAD(P)-bd_dom_sf"/>
</dbReference>
<dbReference type="Proteomes" id="UP000005710">
    <property type="component" value="Unassembled WGS sequence"/>
</dbReference>
<evidence type="ECO:0000313" key="13">
    <source>
        <dbReference type="EMBL" id="EKP95669.1"/>
    </source>
</evidence>
<evidence type="ECO:0000256" key="8">
    <source>
        <dbReference type="PIRSR" id="PIRSR000193-1"/>
    </source>
</evidence>
<protein>
    <recommendedName>
        <fullName evidence="6 7">Pyrroline-5-carboxylate reductase</fullName>
        <shortName evidence="6">P5C reductase</shortName>
        <shortName evidence="6">P5CR</shortName>
        <ecNumber evidence="6 7">1.5.1.2</ecNumber>
    </recommendedName>
    <alternativeName>
        <fullName evidence="6">PCA reductase</fullName>
    </alternativeName>
</protein>
<dbReference type="Pfam" id="PF14748">
    <property type="entry name" value="P5CR_dimer"/>
    <property type="match status" value="1"/>
</dbReference>
<keyword evidence="3 6" id="KW-0521">NADP</keyword>
<dbReference type="eggNOG" id="COG0345">
    <property type="taxonomic scope" value="Bacteria"/>
</dbReference>
<dbReference type="RefSeq" id="WP_006903697.1">
    <property type="nucleotide sequence ID" value="NZ_JH976535.1"/>
</dbReference>
<dbReference type="InterPro" id="IPR008927">
    <property type="entry name" value="6-PGluconate_DH-like_C_sf"/>
</dbReference>
<name>K6Q3L0_9FIRM</name>
<gene>
    <name evidence="6" type="primary">proC</name>
    <name evidence="13" type="ORF">ThesuDRAFT_01428</name>
</gene>
<dbReference type="SUPFAM" id="SSF51735">
    <property type="entry name" value="NAD(P)-binding Rossmann-fold domains"/>
    <property type="match status" value="1"/>
</dbReference>
<dbReference type="PIRSF" id="PIRSF000193">
    <property type="entry name" value="Pyrrol-5-carb_rd"/>
    <property type="match status" value="1"/>
</dbReference>
<evidence type="ECO:0000259" key="12">
    <source>
        <dbReference type="Pfam" id="PF14748"/>
    </source>
</evidence>
<keyword evidence="2 6" id="KW-0641">Proline biosynthesis</keyword>
<evidence type="ECO:0000256" key="10">
    <source>
        <dbReference type="SAM" id="MobiDB-lite"/>
    </source>
</evidence>
<feature type="binding site" evidence="8">
    <location>
        <begin position="11"/>
        <end position="16"/>
    </location>
    <ligand>
        <name>NADP(+)</name>
        <dbReference type="ChEBI" id="CHEBI:58349"/>
    </ligand>
</feature>
<dbReference type="Pfam" id="PF03807">
    <property type="entry name" value="F420_oxidored"/>
    <property type="match status" value="1"/>
</dbReference>
<keyword evidence="6 9" id="KW-0028">Amino-acid biosynthesis</keyword>
<dbReference type="GO" id="GO:0055129">
    <property type="term" value="P:L-proline biosynthetic process"/>
    <property type="evidence" value="ECO:0007669"/>
    <property type="project" value="UniProtKB-UniRule"/>
</dbReference>
<dbReference type="PANTHER" id="PTHR11645">
    <property type="entry name" value="PYRROLINE-5-CARBOXYLATE REDUCTASE"/>
    <property type="match status" value="1"/>
</dbReference>
<dbReference type="EC" id="1.5.1.2" evidence="6 7"/>
<keyword evidence="14" id="KW-1185">Reference proteome</keyword>
<comment type="catalytic activity">
    <reaction evidence="6">
        <text>L-proline + NAD(+) = (S)-1-pyrroline-5-carboxylate + NADH + 2 H(+)</text>
        <dbReference type="Rhea" id="RHEA:14105"/>
        <dbReference type="ChEBI" id="CHEBI:15378"/>
        <dbReference type="ChEBI" id="CHEBI:17388"/>
        <dbReference type="ChEBI" id="CHEBI:57540"/>
        <dbReference type="ChEBI" id="CHEBI:57945"/>
        <dbReference type="ChEBI" id="CHEBI:60039"/>
        <dbReference type="EC" id="1.5.1.2"/>
    </reaction>
</comment>
<comment type="subcellular location">
    <subcellularLocation>
        <location evidence="6">Cytoplasm</location>
    </subcellularLocation>
</comment>
<dbReference type="InterPro" id="IPR053790">
    <property type="entry name" value="P5CR-like_CS"/>
</dbReference>
<dbReference type="UniPathway" id="UPA00098">
    <property type="reaction ID" value="UER00361"/>
</dbReference>
<dbReference type="PROSITE" id="PS00521">
    <property type="entry name" value="P5CR"/>
    <property type="match status" value="1"/>
</dbReference>
<comment type="catalytic activity">
    <reaction evidence="6 9">
        <text>L-proline + NADP(+) = (S)-1-pyrroline-5-carboxylate + NADPH + 2 H(+)</text>
        <dbReference type="Rhea" id="RHEA:14109"/>
        <dbReference type="ChEBI" id="CHEBI:15378"/>
        <dbReference type="ChEBI" id="CHEBI:17388"/>
        <dbReference type="ChEBI" id="CHEBI:57783"/>
        <dbReference type="ChEBI" id="CHEBI:58349"/>
        <dbReference type="ChEBI" id="CHEBI:60039"/>
        <dbReference type="EC" id="1.5.1.2"/>
    </reaction>
</comment>
<feature type="region of interest" description="Disordered" evidence="10">
    <location>
        <begin position="292"/>
        <end position="316"/>
    </location>
</feature>
<evidence type="ECO:0000256" key="4">
    <source>
        <dbReference type="ARBA" id="ARBA00023002"/>
    </source>
</evidence>
<evidence type="ECO:0000256" key="3">
    <source>
        <dbReference type="ARBA" id="ARBA00022857"/>
    </source>
</evidence>
<dbReference type="FunFam" id="1.10.3730.10:FF:000001">
    <property type="entry name" value="Pyrroline-5-carboxylate reductase"/>
    <property type="match status" value="1"/>
</dbReference>
<accession>K6Q3L0</accession>
<dbReference type="STRING" id="867903.ThesuDRAFT_01428"/>
<evidence type="ECO:0000256" key="1">
    <source>
        <dbReference type="ARBA" id="ARBA00005525"/>
    </source>
</evidence>
<organism evidence="13 14">
    <name type="scientific">Thermaerobacter subterraneus DSM 13965</name>
    <dbReference type="NCBI Taxonomy" id="867903"/>
    <lineage>
        <taxon>Bacteria</taxon>
        <taxon>Bacillati</taxon>
        <taxon>Bacillota</taxon>
        <taxon>Clostridia</taxon>
        <taxon>Eubacteriales</taxon>
        <taxon>Clostridiales Family XVII. Incertae Sedis</taxon>
        <taxon>Thermaerobacter</taxon>
    </lineage>
</organism>
<dbReference type="InterPro" id="IPR028939">
    <property type="entry name" value="P5C_Rdtase_cat_N"/>
</dbReference>
<evidence type="ECO:0000313" key="14">
    <source>
        <dbReference type="Proteomes" id="UP000005710"/>
    </source>
</evidence>
<evidence type="ECO:0000259" key="11">
    <source>
        <dbReference type="Pfam" id="PF03807"/>
    </source>
</evidence>
<dbReference type="GO" id="GO:0005737">
    <property type="term" value="C:cytoplasm"/>
    <property type="evidence" value="ECO:0007669"/>
    <property type="project" value="UniProtKB-SubCell"/>
</dbReference>
<reference evidence="13" key="1">
    <citation type="submission" date="2010-10" db="EMBL/GenBank/DDBJ databases">
        <authorList>
            <consortium name="US DOE Joint Genome Institute (JGI-PGF)"/>
            <person name="Lucas S."/>
            <person name="Copeland A."/>
            <person name="Lapidus A."/>
            <person name="Bruce D."/>
            <person name="Goodwin L."/>
            <person name="Pitluck S."/>
            <person name="Kyrpides N."/>
            <person name="Mavromatis K."/>
            <person name="Detter J.C."/>
            <person name="Han C."/>
            <person name="Land M."/>
            <person name="Hauser L."/>
            <person name="Markowitz V."/>
            <person name="Cheng J.-F."/>
            <person name="Hugenholtz P."/>
            <person name="Woyke T."/>
            <person name="Wu D."/>
            <person name="Pukall R."/>
            <person name="Wahrenburg C."/>
            <person name="Brambilla E."/>
            <person name="Klenk H.-P."/>
            <person name="Eisen J.A."/>
        </authorList>
    </citation>
    <scope>NUCLEOTIDE SEQUENCE [LARGE SCALE GENOMIC DNA]</scope>
    <source>
        <strain evidence="13">DSM 13965</strain>
    </source>
</reference>
<evidence type="ECO:0000256" key="5">
    <source>
        <dbReference type="ARBA" id="ARBA00058118"/>
    </source>
</evidence>
<dbReference type="HOGENOM" id="CLU_042344_0_0_9"/>
<dbReference type="EMBL" id="AENY02000002">
    <property type="protein sequence ID" value="EKP95669.1"/>
    <property type="molecule type" value="Genomic_DNA"/>
</dbReference>
<dbReference type="InterPro" id="IPR000304">
    <property type="entry name" value="Pyrroline-COOH_reductase"/>
</dbReference>
<dbReference type="AlphaFoldDB" id="K6Q3L0"/>
<comment type="function">
    <text evidence="5 6">Catalyzes the reduction of 1-pyrroline-5-carboxylate (PCA) to L-proline.</text>
</comment>
<reference evidence="13" key="2">
    <citation type="submission" date="2012-10" db="EMBL/GenBank/DDBJ databases">
        <title>Improved high-quality draft of Thermaerobacter subterraneus C21, DSM 13965.</title>
        <authorList>
            <consortium name="DOE Joint Genome Institute"/>
            <person name="Eisen J."/>
            <person name="Huntemann M."/>
            <person name="Wei C.-L."/>
            <person name="Han J."/>
            <person name="Detter J.C."/>
            <person name="Han C."/>
            <person name="Tapia R."/>
            <person name="Chen A."/>
            <person name="Kyrpides N."/>
            <person name="Mavromatis K."/>
            <person name="Markowitz V."/>
            <person name="Szeto E."/>
            <person name="Ivanova N."/>
            <person name="Mikhailova N."/>
            <person name="Ovchinnikova G."/>
            <person name="Pagani I."/>
            <person name="Pati A."/>
            <person name="Goodwin L."/>
            <person name="Nordberg H.P."/>
            <person name="Cantor M.N."/>
            <person name="Hua S.X."/>
            <person name="Woyke T."/>
            <person name="Eisen J."/>
            <person name="Klenk H.-P."/>
        </authorList>
    </citation>
    <scope>NUCLEOTIDE SEQUENCE [LARGE SCALE GENOMIC DNA]</scope>
    <source>
        <strain evidence="13">DSM 13965</strain>
    </source>
</reference>
<dbReference type="InterPro" id="IPR029036">
    <property type="entry name" value="P5CR_dimer"/>
</dbReference>
<comment type="pathway">
    <text evidence="6 9">Amino-acid biosynthesis; L-proline biosynthesis; L-proline from L-glutamate 5-semialdehyde: step 1/1.</text>
</comment>